<organism evidence="1 2">
    <name type="scientific">Symbiodinium pilosum</name>
    <name type="common">Dinoflagellate</name>
    <dbReference type="NCBI Taxonomy" id="2952"/>
    <lineage>
        <taxon>Eukaryota</taxon>
        <taxon>Sar</taxon>
        <taxon>Alveolata</taxon>
        <taxon>Dinophyceae</taxon>
        <taxon>Suessiales</taxon>
        <taxon>Symbiodiniaceae</taxon>
        <taxon>Symbiodinium</taxon>
    </lineage>
</organism>
<sequence length="330" mass="36564">NKSMDHGDGENPLNCAFRSAGGSFILVHRVVRTEQHLSDPFTWPCHLGLSWYSQWAQRMTNKWPCFKLEVEVIYSPLARQVKEEFGFANLSSGEGIFTRETQVGLKVLARGEQGFLPRLDSLTAFILGVVSALGVWNLRTIGLKLMINFLCGPRGKVYQKAICQPMAVNSILAHWFCRCTAAIQTYKNPCASGEQAELEVSELLQLIGSKEDPPLHLEPGICKSFIRDVRLKCFRDTSESPDAGEGSYEHLSDDGGPAPTLEEWVTASDYGMLSSRDVAEMVHFGASSVEEMLSPHLAHGVSEKDLRELHVPVASFQCEDAEDSSSEKLL</sequence>
<dbReference type="Proteomes" id="UP000649617">
    <property type="component" value="Unassembled WGS sequence"/>
</dbReference>
<evidence type="ECO:0000313" key="2">
    <source>
        <dbReference type="Proteomes" id="UP000649617"/>
    </source>
</evidence>
<accession>A0A812L8C5</accession>
<feature type="non-terminal residue" evidence="1">
    <location>
        <position position="330"/>
    </location>
</feature>
<dbReference type="AlphaFoldDB" id="A0A812L8C5"/>
<dbReference type="EMBL" id="CAJNIZ010004896">
    <property type="protein sequence ID" value="CAE7237015.1"/>
    <property type="molecule type" value="Genomic_DNA"/>
</dbReference>
<reference evidence="1" key="1">
    <citation type="submission" date="2021-02" db="EMBL/GenBank/DDBJ databases">
        <authorList>
            <person name="Dougan E. K."/>
            <person name="Rhodes N."/>
            <person name="Thang M."/>
            <person name="Chan C."/>
        </authorList>
    </citation>
    <scope>NUCLEOTIDE SEQUENCE</scope>
</reference>
<keyword evidence="2" id="KW-1185">Reference proteome</keyword>
<evidence type="ECO:0000313" key="1">
    <source>
        <dbReference type="EMBL" id="CAE7237015.1"/>
    </source>
</evidence>
<comment type="caution">
    <text evidence="1">The sequence shown here is derived from an EMBL/GenBank/DDBJ whole genome shotgun (WGS) entry which is preliminary data.</text>
</comment>
<name>A0A812L8C5_SYMPI</name>
<protein>
    <submittedName>
        <fullName evidence="1">Uncharacterized protein</fullName>
    </submittedName>
</protein>
<proteinExistence type="predicted"/>
<gene>
    <name evidence="1" type="ORF">SPIL2461_LOCUS3891</name>
</gene>